<dbReference type="Gene3D" id="3.30.70.360">
    <property type="match status" value="1"/>
</dbReference>
<keyword evidence="2" id="KW-1185">Reference proteome</keyword>
<dbReference type="EMBL" id="JACGCM010002208">
    <property type="protein sequence ID" value="KAF6143234.1"/>
    <property type="molecule type" value="Genomic_DNA"/>
</dbReference>
<dbReference type="AlphaFoldDB" id="A0A7J7LL31"/>
<name>A0A7J7LL31_9MAGN</name>
<evidence type="ECO:0000313" key="1">
    <source>
        <dbReference type="EMBL" id="KAF6143234.1"/>
    </source>
</evidence>
<dbReference type="Gene3D" id="3.40.630.10">
    <property type="entry name" value="Zn peptidases"/>
    <property type="match status" value="2"/>
</dbReference>
<dbReference type="OrthoDB" id="1691084at2759"/>
<organism evidence="1 2">
    <name type="scientific">Kingdonia uniflora</name>
    <dbReference type="NCBI Taxonomy" id="39325"/>
    <lineage>
        <taxon>Eukaryota</taxon>
        <taxon>Viridiplantae</taxon>
        <taxon>Streptophyta</taxon>
        <taxon>Embryophyta</taxon>
        <taxon>Tracheophyta</taxon>
        <taxon>Spermatophyta</taxon>
        <taxon>Magnoliopsida</taxon>
        <taxon>Ranunculales</taxon>
        <taxon>Circaeasteraceae</taxon>
        <taxon>Kingdonia</taxon>
    </lineage>
</organism>
<dbReference type="InterPro" id="IPR017439">
    <property type="entry name" value="Amidohydrolase"/>
</dbReference>
<dbReference type="GO" id="GO:0010179">
    <property type="term" value="F:IAA-Ala conjugate hydrolase activity"/>
    <property type="evidence" value="ECO:0007669"/>
    <property type="project" value="TreeGrafter"/>
</dbReference>
<dbReference type="Proteomes" id="UP000541444">
    <property type="component" value="Unassembled WGS sequence"/>
</dbReference>
<sequence length="144" mass="15412">MAEEDKERNSRVPGACFEEFKTSTVIRRELDGTGVKYLWPVAHTGVVATIGSGSPPFVALRVDMDALQIQGTVVLIFQLAEERGVRARNMIDEGALENVEAFFSIHTATTHLIGVVASRRGEFPAGCGGFEAKITGKGGHAAIP</sequence>
<accession>A0A7J7LL31</accession>
<dbReference type="GO" id="GO:0005783">
    <property type="term" value="C:endoplasmic reticulum"/>
    <property type="evidence" value="ECO:0007669"/>
    <property type="project" value="TreeGrafter"/>
</dbReference>
<comment type="caution">
    <text evidence="1">The sequence shown here is derived from an EMBL/GenBank/DDBJ whole genome shotgun (WGS) entry which is preliminary data.</text>
</comment>
<dbReference type="GO" id="GO:0009850">
    <property type="term" value="P:auxin metabolic process"/>
    <property type="evidence" value="ECO:0007669"/>
    <property type="project" value="TreeGrafter"/>
</dbReference>
<dbReference type="SUPFAM" id="SSF53187">
    <property type="entry name" value="Zn-dependent exopeptidases"/>
    <property type="match status" value="1"/>
</dbReference>
<protein>
    <submittedName>
        <fullName evidence="1">Uncharacterized protein</fullName>
    </submittedName>
</protein>
<proteinExistence type="predicted"/>
<dbReference type="PANTHER" id="PTHR11014">
    <property type="entry name" value="PEPTIDASE M20 FAMILY MEMBER"/>
    <property type="match status" value="1"/>
</dbReference>
<gene>
    <name evidence="1" type="ORF">GIB67_039017</name>
</gene>
<reference evidence="1 2" key="1">
    <citation type="journal article" date="2020" name="IScience">
        <title>Genome Sequencing of the Endangered Kingdonia uniflora (Circaeasteraceae, Ranunculales) Reveals Potential Mechanisms of Evolutionary Specialization.</title>
        <authorList>
            <person name="Sun Y."/>
            <person name="Deng T."/>
            <person name="Zhang A."/>
            <person name="Moore M.J."/>
            <person name="Landis J.B."/>
            <person name="Lin N."/>
            <person name="Zhang H."/>
            <person name="Zhang X."/>
            <person name="Huang J."/>
            <person name="Zhang X."/>
            <person name="Sun H."/>
            <person name="Wang H."/>
        </authorList>
    </citation>
    <scope>NUCLEOTIDE SEQUENCE [LARGE SCALE GENOMIC DNA]</scope>
    <source>
        <strain evidence="1">TB1705</strain>
        <tissue evidence="1">Leaf</tissue>
    </source>
</reference>
<dbReference type="PANTHER" id="PTHR11014:SF147">
    <property type="entry name" value="PEPTIDASE M20 DIMERISATION DOMAIN-CONTAINING PROTEIN"/>
    <property type="match status" value="1"/>
</dbReference>
<evidence type="ECO:0000313" key="2">
    <source>
        <dbReference type="Proteomes" id="UP000541444"/>
    </source>
</evidence>